<keyword evidence="2" id="KW-1133">Transmembrane helix</keyword>
<evidence type="ECO:0000256" key="1">
    <source>
        <dbReference type="SAM" id="MobiDB-lite"/>
    </source>
</evidence>
<gene>
    <name evidence="3" type="ORF">MOQ_008350</name>
</gene>
<dbReference type="EMBL" id="AHKC01017148">
    <property type="protein sequence ID" value="EKF27915.1"/>
    <property type="molecule type" value="Genomic_DNA"/>
</dbReference>
<reference evidence="3 4" key="1">
    <citation type="journal article" date="2012" name="BMC Genomics">
        <title>Comparative genomic analysis of human infective Trypanosoma cruzi lineages with the bat-restricted subspecies T. cruzi marinkellei.</title>
        <authorList>
            <person name="Franzen O."/>
            <person name="Talavera-Lopez C."/>
            <person name="Ochaya S."/>
            <person name="Butler C.E."/>
            <person name="Messenger L.A."/>
            <person name="Lewis M.D."/>
            <person name="Llewellyn M.S."/>
            <person name="Marinkelle C.J."/>
            <person name="Tyler K.M."/>
            <person name="Miles M.A."/>
            <person name="Andersson B."/>
        </authorList>
    </citation>
    <scope>NUCLEOTIDE SEQUENCE [LARGE SCALE GENOMIC DNA]</scope>
    <source>
        <strain evidence="3 4">B7</strain>
    </source>
</reference>
<dbReference type="Proteomes" id="UP000007350">
    <property type="component" value="Unassembled WGS sequence"/>
</dbReference>
<feature type="transmembrane region" description="Helical" evidence="2">
    <location>
        <begin position="154"/>
        <end position="173"/>
    </location>
</feature>
<feature type="region of interest" description="Disordered" evidence="1">
    <location>
        <begin position="221"/>
        <end position="256"/>
    </location>
</feature>
<accession>K2ML92</accession>
<evidence type="ECO:0000313" key="3">
    <source>
        <dbReference type="EMBL" id="EKF27915.1"/>
    </source>
</evidence>
<evidence type="ECO:0000313" key="4">
    <source>
        <dbReference type="Proteomes" id="UP000007350"/>
    </source>
</evidence>
<feature type="transmembrane region" description="Helical" evidence="2">
    <location>
        <begin position="110"/>
        <end position="134"/>
    </location>
</feature>
<dbReference type="AlphaFoldDB" id="K2ML92"/>
<keyword evidence="2" id="KW-0472">Membrane</keyword>
<comment type="caution">
    <text evidence="3">The sequence shown here is derived from an EMBL/GenBank/DDBJ whole genome shotgun (WGS) entry which is preliminary data.</text>
</comment>
<evidence type="ECO:0000256" key="2">
    <source>
        <dbReference type="SAM" id="Phobius"/>
    </source>
</evidence>
<protein>
    <submittedName>
        <fullName evidence="3">Uncharacterized protein</fullName>
    </submittedName>
</protein>
<keyword evidence="2" id="KW-0812">Transmembrane</keyword>
<proteinExistence type="predicted"/>
<keyword evidence="4" id="KW-1185">Reference proteome</keyword>
<feature type="compositionally biased region" description="Polar residues" evidence="1">
    <location>
        <begin position="186"/>
        <end position="200"/>
    </location>
</feature>
<feature type="region of interest" description="Disordered" evidence="1">
    <location>
        <begin position="179"/>
        <end position="200"/>
    </location>
</feature>
<sequence length="256" mass="29240">MEPGDVCSPVPTSPLRNAGLFAVPLEEESGGFLTDMNIVDSLPQETTGKTTATTTTHPPPQRVPTRRGTDEYIYIYILSSPTSSTLRASQSKKILTIFRFSSSNLILFDYYYFLNFLYVCSSFSCACIYIYIYIYVYMRSESKRGTERERENEYTYIHICVHFAAIGILKFHPLQNKQTNKKRAEQTVSPSPISNSPITYPQHTHTHTHTLVLLATKSAGNRRRGLLPQQQPPLPPPPKKKHGDKNRPYHNPQKWR</sequence>
<organism evidence="3 4">
    <name type="scientific">Trypanosoma cruzi marinkellei</name>
    <dbReference type="NCBI Taxonomy" id="85056"/>
    <lineage>
        <taxon>Eukaryota</taxon>
        <taxon>Discoba</taxon>
        <taxon>Euglenozoa</taxon>
        <taxon>Kinetoplastea</taxon>
        <taxon>Metakinetoplastina</taxon>
        <taxon>Trypanosomatida</taxon>
        <taxon>Trypanosomatidae</taxon>
        <taxon>Trypanosoma</taxon>
        <taxon>Schizotrypanum</taxon>
    </lineage>
</organism>
<name>K2ML92_TRYCR</name>